<organism evidence="5 6">
    <name type="scientific">Luteolibacter soli</name>
    <dbReference type="NCBI Taxonomy" id="3135280"/>
    <lineage>
        <taxon>Bacteria</taxon>
        <taxon>Pseudomonadati</taxon>
        <taxon>Verrucomicrobiota</taxon>
        <taxon>Verrucomicrobiia</taxon>
        <taxon>Verrucomicrobiales</taxon>
        <taxon>Verrucomicrobiaceae</taxon>
        <taxon>Luteolibacter</taxon>
    </lineage>
</organism>
<keyword evidence="6" id="KW-1185">Reference proteome</keyword>
<feature type="chain" id="PRO_5046867402" evidence="3">
    <location>
        <begin position="18"/>
        <end position="485"/>
    </location>
</feature>
<evidence type="ECO:0000313" key="6">
    <source>
        <dbReference type="Proteomes" id="UP001371305"/>
    </source>
</evidence>
<gene>
    <name evidence="5" type="ORF">WKV53_17665</name>
</gene>
<comment type="caution">
    <text evidence="5">The sequence shown here is derived from an EMBL/GenBank/DDBJ whole genome shotgun (WGS) entry which is preliminary data.</text>
</comment>
<feature type="compositionally biased region" description="Basic and acidic residues" evidence="1">
    <location>
        <begin position="466"/>
        <end position="477"/>
    </location>
</feature>
<dbReference type="Proteomes" id="UP001371305">
    <property type="component" value="Unassembled WGS sequence"/>
</dbReference>
<dbReference type="EMBL" id="JBBUKT010000007">
    <property type="protein sequence ID" value="MEK7952343.1"/>
    <property type="molecule type" value="Genomic_DNA"/>
</dbReference>
<feature type="compositionally biased region" description="Pro residues" evidence="1">
    <location>
        <begin position="286"/>
        <end position="295"/>
    </location>
</feature>
<feature type="region of interest" description="Disordered" evidence="1">
    <location>
        <begin position="364"/>
        <end position="384"/>
    </location>
</feature>
<dbReference type="PANTHER" id="PTHR23150">
    <property type="entry name" value="SULFATASE MODIFYING FACTOR 1, 2"/>
    <property type="match status" value="1"/>
</dbReference>
<feature type="region of interest" description="Disordered" evidence="1">
    <location>
        <begin position="283"/>
        <end position="327"/>
    </location>
</feature>
<feature type="region of interest" description="Disordered" evidence="1">
    <location>
        <begin position="446"/>
        <end position="485"/>
    </location>
</feature>
<dbReference type="InterPro" id="IPR016187">
    <property type="entry name" value="CTDL_fold"/>
</dbReference>
<feature type="signal peptide" evidence="3">
    <location>
        <begin position="1"/>
        <end position="17"/>
    </location>
</feature>
<dbReference type="InterPro" id="IPR042095">
    <property type="entry name" value="SUMF_sf"/>
</dbReference>
<feature type="domain" description="Sulfatase-modifying factor enzyme-like" evidence="4">
    <location>
        <begin position="32"/>
        <end position="276"/>
    </location>
</feature>
<feature type="transmembrane region" description="Helical" evidence="2">
    <location>
        <begin position="334"/>
        <end position="359"/>
    </location>
</feature>
<dbReference type="Pfam" id="PF03781">
    <property type="entry name" value="FGE-sulfatase"/>
    <property type="match status" value="1"/>
</dbReference>
<feature type="compositionally biased region" description="Low complexity" evidence="1">
    <location>
        <begin position="296"/>
        <end position="319"/>
    </location>
</feature>
<dbReference type="PANTHER" id="PTHR23150:SF19">
    <property type="entry name" value="FORMYLGLYCINE-GENERATING ENZYME"/>
    <property type="match status" value="1"/>
</dbReference>
<evidence type="ECO:0000256" key="3">
    <source>
        <dbReference type="SAM" id="SignalP"/>
    </source>
</evidence>
<keyword evidence="2" id="KW-0812">Transmembrane</keyword>
<dbReference type="RefSeq" id="WP_341406101.1">
    <property type="nucleotide sequence ID" value="NZ_JBBUKT010000007.1"/>
</dbReference>
<name>A0ABU9AXS4_9BACT</name>
<evidence type="ECO:0000313" key="5">
    <source>
        <dbReference type="EMBL" id="MEK7952343.1"/>
    </source>
</evidence>
<reference evidence="5 6" key="1">
    <citation type="submission" date="2024-04" db="EMBL/GenBank/DDBJ databases">
        <title>Luteolibacter sp. isolated from soil.</title>
        <authorList>
            <person name="An J."/>
        </authorList>
    </citation>
    <scope>NUCLEOTIDE SEQUENCE [LARGE SCALE GENOMIC DNA]</scope>
    <source>
        <strain evidence="5 6">Y139</strain>
    </source>
</reference>
<keyword evidence="2" id="KW-0472">Membrane</keyword>
<accession>A0ABU9AXS4</accession>
<proteinExistence type="predicted"/>
<protein>
    <submittedName>
        <fullName evidence="5">Formylglycine-generating enzyme family protein</fullName>
    </submittedName>
</protein>
<sequence>MKPILLLLLSLSGIVAAAEPTLKLDLGGGTTMDLVLVPAGQFTQGSPASENSRAGDETQRNVRISHDYYIGRTSVTRGQWERFIAETHYRTEAENGTSGGYGWDGNTLSQRKDFTWKSPGFPQTADHPVCLLTFPDAQAFCTWLERKSGRKITLPTEAQWEYACRAGTTTAWHGPDADIAWHKGNAGNTTHPVDSKPANPWGIFIAGNVSEWCLDWYAPYPAGDAMDPRQDNQNLSDKPRRVLRGGSWNRGASNTRSAARYRADPRSRNADTGFRILCSTEVAAATPPPSPPKPPAATELPPVEAEAPAEPTTPDATPTYDELRHRSTPSSPPLIAVLFKGLFCLLIPVAVVISLFKLITRGRNPAPPMPSTGYRPQPQPAYQPPIRRTNDGFWINGDYPEGTLLKIRYMVAGAAMVQELIYRPGDDGQFVFTGSEPNSVSVIAGDDPQNDISPAIFSTPPAFPHRRQDDDDDDRRRPPIFPSAY</sequence>
<keyword evidence="3" id="KW-0732">Signal</keyword>
<feature type="region of interest" description="Disordered" evidence="1">
    <location>
        <begin position="225"/>
        <end position="266"/>
    </location>
</feature>
<dbReference type="Gene3D" id="3.90.1580.10">
    <property type="entry name" value="paralog of FGE (formylglycine-generating enzyme)"/>
    <property type="match status" value="1"/>
</dbReference>
<evidence type="ECO:0000259" key="4">
    <source>
        <dbReference type="Pfam" id="PF03781"/>
    </source>
</evidence>
<dbReference type="InterPro" id="IPR051043">
    <property type="entry name" value="Sulfatase_Mod_Factor_Kinase"/>
</dbReference>
<evidence type="ECO:0000256" key="1">
    <source>
        <dbReference type="SAM" id="MobiDB-lite"/>
    </source>
</evidence>
<evidence type="ECO:0000256" key="2">
    <source>
        <dbReference type="SAM" id="Phobius"/>
    </source>
</evidence>
<dbReference type="InterPro" id="IPR005532">
    <property type="entry name" value="SUMF_dom"/>
</dbReference>
<dbReference type="SUPFAM" id="SSF56436">
    <property type="entry name" value="C-type lectin-like"/>
    <property type="match status" value="1"/>
</dbReference>
<keyword evidence="2" id="KW-1133">Transmembrane helix</keyword>